<comment type="function">
    <text evidence="8">Probable protease. Acts as a sensor of N(6)-methyladenosine methylation on DNA (m6A): recognizes and binds m6A DNA, leading to its degradation. Binds only double strand DNA (dsDNA) in a sequence-independent manner.</text>
</comment>
<dbReference type="Pfam" id="PF01398">
    <property type="entry name" value="JAB"/>
    <property type="match status" value="1"/>
</dbReference>
<dbReference type="Proteomes" id="UP000001554">
    <property type="component" value="Chromosome 18"/>
</dbReference>
<dbReference type="GO" id="GO:0070552">
    <property type="term" value="C:BRISC complex"/>
    <property type="evidence" value="ECO:0000318"/>
    <property type="project" value="GO_Central"/>
</dbReference>
<evidence type="ECO:0000256" key="8">
    <source>
        <dbReference type="ARBA" id="ARBA00093358"/>
    </source>
</evidence>
<feature type="compositionally biased region" description="Acidic residues" evidence="9">
    <location>
        <begin position="12"/>
        <end position="30"/>
    </location>
</feature>
<evidence type="ECO:0000256" key="3">
    <source>
        <dbReference type="ARBA" id="ARBA00022801"/>
    </source>
</evidence>
<dbReference type="GO" id="GO:0006302">
    <property type="term" value="P:double-strand break repair"/>
    <property type="evidence" value="ECO:0000318"/>
    <property type="project" value="GO_Central"/>
</dbReference>
<keyword evidence="5" id="KW-0482">Metalloprotease</keyword>
<dbReference type="InterPro" id="IPR037518">
    <property type="entry name" value="MPN"/>
</dbReference>
<comment type="similarity">
    <text evidence="6">Belongs to the peptidase M67 family.</text>
</comment>
<evidence type="ECO:0000313" key="11">
    <source>
        <dbReference type="Proteomes" id="UP000001554"/>
    </source>
</evidence>
<gene>
    <name evidence="12" type="primary">LOC118405528</name>
</gene>
<dbReference type="AlphaFoldDB" id="A0A9J7HJU9"/>
<protein>
    <recommendedName>
        <fullName evidence="7 10">MPN domain-containing protein</fullName>
    </recommendedName>
</protein>
<feature type="compositionally biased region" description="Basic and acidic residues" evidence="9">
    <location>
        <begin position="225"/>
        <end position="235"/>
    </location>
</feature>
<proteinExistence type="inferred from homology"/>
<name>A0A9J7HJU9_BRAFL</name>
<feature type="region of interest" description="Disordered" evidence="9">
    <location>
        <begin position="1"/>
        <end position="40"/>
    </location>
</feature>
<evidence type="ECO:0000256" key="2">
    <source>
        <dbReference type="ARBA" id="ARBA00022723"/>
    </source>
</evidence>
<keyword evidence="1" id="KW-0645">Protease</keyword>
<evidence type="ECO:0000256" key="1">
    <source>
        <dbReference type="ARBA" id="ARBA00022670"/>
    </source>
</evidence>
<feature type="region of interest" description="Disordered" evidence="9">
    <location>
        <begin position="263"/>
        <end position="285"/>
    </location>
</feature>
<dbReference type="GO" id="GO:0070531">
    <property type="term" value="C:BRCA1-A complex"/>
    <property type="evidence" value="ECO:0000318"/>
    <property type="project" value="GO_Central"/>
</dbReference>
<evidence type="ECO:0000256" key="9">
    <source>
        <dbReference type="SAM" id="MobiDB-lite"/>
    </source>
</evidence>
<dbReference type="Gene3D" id="3.40.140.10">
    <property type="entry name" value="Cytidine Deaminase, domain 2"/>
    <property type="match status" value="1"/>
</dbReference>
<evidence type="ECO:0000256" key="4">
    <source>
        <dbReference type="ARBA" id="ARBA00022833"/>
    </source>
</evidence>
<dbReference type="KEGG" id="bfo:118405528"/>
<dbReference type="GO" id="GO:0006508">
    <property type="term" value="P:proteolysis"/>
    <property type="evidence" value="ECO:0007669"/>
    <property type="project" value="UniProtKB-KW"/>
</dbReference>
<accession>A0A9J7HJU9</accession>
<feature type="compositionally biased region" description="Polar residues" evidence="9">
    <location>
        <begin position="1"/>
        <end position="10"/>
    </location>
</feature>
<evidence type="ECO:0000313" key="12">
    <source>
        <dbReference type="RefSeq" id="XP_035660925.1"/>
    </source>
</evidence>
<evidence type="ECO:0000256" key="5">
    <source>
        <dbReference type="ARBA" id="ARBA00023049"/>
    </source>
</evidence>
<evidence type="ECO:0000256" key="7">
    <source>
        <dbReference type="ARBA" id="ARBA00074368"/>
    </source>
</evidence>
<feature type="compositionally biased region" description="Basic and acidic residues" evidence="9">
    <location>
        <begin position="195"/>
        <end position="213"/>
    </location>
</feature>
<dbReference type="SUPFAM" id="SSF102712">
    <property type="entry name" value="JAB1/MPN domain"/>
    <property type="match status" value="1"/>
</dbReference>
<dbReference type="OMA" id="VEMVYVQ"/>
<reference evidence="11" key="1">
    <citation type="journal article" date="2020" name="Nat. Ecol. Evol.">
        <title>Deeply conserved synteny resolves early events in vertebrate evolution.</title>
        <authorList>
            <person name="Simakov O."/>
            <person name="Marletaz F."/>
            <person name="Yue J.X."/>
            <person name="O'Connell B."/>
            <person name="Jenkins J."/>
            <person name="Brandt A."/>
            <person name="Calef R."/>
            <person name="Tung C.H."/>
            <person name="Huang T.K."/>
            <person name="Schmutz J."/>
            <person name="Satoh N."/>
            <person name="Yu J.K."/>
            <person name="Putnam N.H."/>
            <person name="Green R.E."/>
            <person name="Rokhsar D.S."/>
        </authorList>
    </citation>
    <scope>NUCLEOTIDE SEQUENCE [LARGE SCALE GENOMIC DNA]</scope>
    <source>
        <strain evidence="11">S238N-H82</strain>
    </source>
</reference>
<dbReference type="GO" id="GO:0046872">
    <property type="term" value="F:metal ion binding"/>
    <property type="evidence" value="ECO:0007669"/>
    <property type="project" value="UniProtKB-KW"/>
</dbReference>
<keyword evidence="3" id="KW-0378">Hydrolase</keyword>
<dbReference type="CDD" id="cd08067">
    <property type="entry name" value="MPN_2A_DUB"/>
    <property type="match status" value="1"/>
</dbReference>
<dbReference type="InterPro" id="IPR040843">
    <property type="entry name" value="RAMA"/>
</dbReference>
<dbReference type="InterPro" id="IPR050242">
    <property type="entry name" value="JAMM_MPN+_peptidase_M67A"/>
</dbReference>
<sequence>MASEPSSPADNDSCEGDDLEDVDSAGEETEGAGSGSARKRVSARTVLTGRGVTMAMLLSDGILEPGDACLSIDYLGQKFVGDLLPNGKIKWQGSNRVFNSPSAWAIHCKKMVNPSKKSGCGWASVKYKGKKLDIYKTIWFRKQRGVNAPDGLQASMAFACDWLLICVVIGDWLQSPANTDESMEDEEEEEEEENGDGKKEEADKPEEAKEPAKAKGNGSQPAGSERPDNRPRRPVSEVTGGLKTTTGAVSLSLSLSGSFRVKQDVKERPSVKHTSLGSRDPDQDPNTLVEYSHFSALGKMQPFTMSITTNCLLLMDFHCHLTTSEVVGYLGGKWDPASQHLSILQAFPCRCRLGDKENAIMVEEEIRQGMMLRGLSLVGWYHSHPHCQADPSLRDVDCQMEYQVAMKGLGATYQPCVGFIVAPFHLTEPIVESTIQAFWVMPPPEHKPHEYGMPMSMNFTAIQDSYLTQDVVNEMKWVSDYYSGAPDFLFFKEPWHQDKTFLEKVKGSLAKKLPKDQVSGQLLDFVQSLLMTQQGQEKQTSR</sequence>
<evidence type="ECO:0000256" key="6">
    <source>
        <dbReference type="ARBA" id="ARBA00061577"/>
    </source>
</evidence>
<dbReference type="FunFam" id="3.40.140.10:FF:000053">
    <property type="entry name" value="MPN domain-containing protein CG4751"/>
    <property type="match status" value="1"/>
</dbReference>
<dbReference type="GO" id="GO:0031593">
    <property type="term" value="F:polyubiquitin modification-dependent protein binding"/>
    <property type="evidence" value="ECO:0000318"/>
    <property type="project" value="GO_Central"/>
</dbReference>
<feature type="region of interest" description="Disordered" evidence="9">
    <location>
        <begin position="177"/>
        <end position="243"/>
    </location>
</feature>
<keyword evidence="11" id="KW-1185">Reference proteome</keyword>
<dbReference type="GO" id="GO:0008237">
    <property type="term" value="F:metallopeptidase activity"/>
    <property type="evidence" value="ECO:0000318"/>
    <property type="project" value="GO_Central"/>
</dbReference>
<reference evidence="12" key="2">
    <citation type="submission" date="2025-08" db="UniProtKB">
        <authorList>
            <consortium name="RefSeq"/>
        </authorList>
    </citation>
    <scope>IDENTIFICATION</scope>
    <source>
        <strain evidence="12">S238N-H82</strain>
        <tissue evidence="12">Testes</tissue>
    </source>
</reference>
<evidence type="ECO:0000259" key="10">
    <source>
        <dbReference type="PROSITE" id="PS50249"/>
    </source>
</evidence>
<dbReference type="Pfam" id="PF18755">
    <property type="entry name" value="RAMA"/>
    <property type="match status" value="1"/>
</dbReference>
<dbReference type="GeneID" id="118405528"/>
<dbReference type="PANTHER" id="PTHR10410">
    <property type="entry name" value="EUKARYOTIC TRANSLATION INITIATION FACTOR 3 -RELATED"/>
    <property type="match status" value="1"/>
</dbReference>
<feature type="domain" description="MPN" evidence="10">
    <location>
        <begin position="305"/>
        <end position="440"/>
    </location>
</feature>
<keyword evidence="2" id="KW-0479">Metal-binding</keyword>
<organism evidence="11 12">
    <name type="scientific">Branchiostoma floridae</name>
    <name type="common">Florida lancelet</name>
    <name type="synonym">Amphioxus</name>
    <dbReference type="NCBI Taxonomy" id="7739"/>
    <lineage>
        <taxon>Eukaryota</taxon>
        <taxon>Metazoa</taxon>
        <taxon>Chordata</taxon>
        <taxon>Cephalochordata</taxon>
        <taxon>Leptocardii</taxon>
        <taxon>Amphioxiformes</taxon>
        <taxon>Branchiostomatidae</taxon>
        <taxon>Branchiostoma</taxon>
    </lineage>
</organism>
<dbReference type="InterPro" id="IPR000555">
    <property type="entry name" value="JAMM/MPN+_dom"/>
</dbReference>
<dbReference type="PROSITE" id="PS50249">
    <property type="entry name" value="MPN"/>
    <property type="match status" value="1"/>
</dbReference>
<dbReference type="OrthoDB" id="167806at2759"/>
<keyword evidence="4" id="KW-0862">Zinc</keyword>
<feature type="compositionally biased region" description="Acidic residues" evidence="9">
    <location>
        <begin position="181"/>
        <end position="194"/>
    </location>
</feature>
<dbReference type="RefSeq" id="XP_035660925.1">
    <property type="nucleotide sequence ID" value="XM_035805032.1"/>
</dbReference>